<dbReference type="GO" id="GO:0005737">
    <property type="term" value="C:cytoplasm"/>
    <property type="evidence" value="ECO:0007669"/>
    <property type="project" value="TreeGrafter"/>
</dbReference>
<organism evidence="2 3">
    <name type="scientific">Natronogracilivirga saccharolytica</name>
    <dbReference type="NCBI Taxonomy" id="2812953"/>
    <lineage>
        <taxon>Bacteria</taxon>
        <taxon>Pseudomonadati</taxon>
        <taxon>Balneolota</taxon>
        <taxon>Balneolia</taxon>
        <taxon>Balneolales</taxon>
        <taxon>Cyclonatronaceae</taxon>
        <taxon>Natronogracilivirga</taxon>
    </lineage>
</organism>
<protein>
    <submittedName>
        <fullName evidence="2">NAD(P)-dependent oxidoreductase</fullName>
    </submittedName>
</protein>
<feature type="domain" description="NAD-dependent epimerase/dehydratase" evidence="1">
    <location>
        <begin position="17"/>
        <end position="228"/>
    </location>
</feature>
<dbReference type="InterPro" id="IPR036291">
    <property type="entry name" value="NAD(P)-bd_dom_sf"/>
</dbReference>
<accession>A0A8J7SAL4</accession>
<dbReference type="PANTHER" id="PTHR48079">
    <property type="entry name" value="PROTEIN YEEZ"/>
    <property type="match status" value="1"/>
</dbReference>
<evidence type="ECO:0000313" key="3">
    <source>
        <dbReference type="Proteomes" id="UP000673975"/>
    </source>
</evidence>
<dbReference type="InterPro" id="IPR001509">
    <property type="entry name" value="Epimerase_deHydtase"/>
</dbReference>
<evidence type="ECO:0000259" key="1">
    <source>
        <dbReference type="Pfam" id="PF01370"/>
    </source>
</evidence>
<gene>
    <name evidence="2" type="ORF">NATSA_12605</name>
</gene>
<dbReference type="EMBL" id="JAFIDN010000011">
    <property type="protein sequence ID" value="MBP3193508.1"/>
    <property type="molecule type" value="Genomic_DNA"/>
</dbReference>
<keyword evidence="3" id="KW-1185">Reference proteome</keyword>
<proteinExistence type="predicted"/>
<comment type="caution">
    <text evidence="2">The sequence shown here is derived from an EMBL/GenBank/DDBJ whole genome shotgun (WGS) entry which is preliminary data.</text>
</comment>
<dbReference type="SUPFAM" id="SSF51735">
    <property type="entry name" value="NAD(P)-binding Rossmann-fold domains"/>
    <property type="match status" value="1"/>
</dbReference>
<evidence type="ECO:0000313" key="2">
    <source>
        <dbReference type="EMBL" id="MBP3193508.1"/>
    </source>
</evidence>
<dbReference type="Gene3D" id="3.40.50.720">
    <property type="entry name" value="NAD(P)-binding Rossmann-like Domain"/>
    <property type="match status" value="1"/>
</dbReference>
<dbReference type="PANTHER" id="PTHR48079:SF6">
    <property type="entry name" value="NAD(P)-BINDING DOMAIN-CONTAINING PROTEIN-RELATED"/>
    <property type="match status" value="1"/>
</dbReference>
<dbReference type="Proteomes" id="UP000673975">
    <property type="component" value="Unassembled WGS sequence"/>
</dbReference>
<reference evidence="2" key="1">
    <citation type="submission" date="2021-02" db="EMBL/GenBank/DDBJ databases">
        <title>Natronogracilivirga saccharolytica gen. nov. sp. nov. a new anaerobic, haloalkiliphilic carbohydrate-fermenting bacterium from soda lake and proposing of Cyclonatronumiaceae fam. nov. in the phylum Balneolaeota.</title>
        <authorList>
            <person name="Zhilina T.N."/>
            <person name="Sorokin D.Y."/>
            <person name="Zavarzina D.G."/>
            <person name="Toshchakov S.V."/>
            <person name="Kublanov I.V."/>
        </authorList>
    </citation>
    <scope>NUCLEOTIDE SEQUENCE</scope>
    <source>
        <strain evidence="2">Z-1702</strain>
    </source>
</reference>
<dbReference type="CDD" id="cd08946">
    <property type="entry name" value="SDR_e"/>
    <property type="match status" value="1"/>
</dbReference>
<dbReference type="InterPro" id="IPR051783">
    <property type="entry name" value="NAD(P)-dependent_oxidoreduct"/>
</dbReference>
<dbReference type="Pfam" id="PF01370">
    <property type="entry name" value="Epimerase"/>
    <property type="match status" value="1"/>
</dbReference>
<dbReference type="AlphaFoldDB" id="A0A8J7SAL4"/>
<dbReference type="GO" id="GO:0004029">
    <property type="term" value="F:aldehyde dehydrogenase (NAD+) activity"/>
    <property type="evidence" value="ECO:0007669"/>
    <property type="project" value="TreeGrafter"/>
</dbReference>
<name>A0A8J7SAL4_9BACT</name>
<sequence length="348" mass="38824">MASSEDTISVSNRSPHIMVIGASGFIGSRIVRILTARRCRVTALHHRNPVRGDGVRSVKGDLRTFDWTRLEDDLPEVIIHSGRISGRTLPGRILAGMQGRRANRRLVSWLSGFPDPPSLVFVSGTLVYGSRGELETYESAPLNPTGFQKYYVQAEYPVRDASRAGTLPVYIMRIPWVLGPDSWFRQFYWRAMQKRHEIPCFGDGKNVMSVVHIRDCAGLIVRISESAAERRKILWTKGSGRDVLQDGLQDDFAGPGVYNITTMPAISQRTFCETLSGICGIPVRYYDKRQLKSRYGKTVTEALTFSLSLASAQDAVNTWQPEFPAVDAALEDVVRSLERRNAETSDAG</sequence>
<dbReference type="RefSeq" id="WP_210512965.1">
    <property type="nucleotide sequence ID" value="NZ_JAFIDN010000011.1"/>
</dbReference>